<dbReference type="OrthoDB" id="6499288at2759"/>
<feature type="region of interest" description="Disordered" evidence="5">
    <location>
        <begin position="440"/>
        <end position="462"/>
    </location>
</feature>
<dbReference type="InterPro" id="IPR002083">
    <property type="entry name" value="MATH/TRAF_dom"/>
</dbReference>
<dbReference type="SUPFAM" id="SSF49599">
    <property type="entry name" value="TRAF domain-like"/>
    <property type="match status" value="1"/>
</dbReference>
<dbReference type="AlphaFoldDB" id="A0A813N929"/>
<feature type="domain" description="MATH" evidence="6">
    <location>
        <begin position="218"/>
        <end position="365"/>
    </location>
</feature>
<dbReference type="EMBL" id="CAJNOJ010000003">
    <property type="protein sequence ID" value="CAF0734633.1"/>
    <property type="molecule type" value="Genomic_DNA"/>
</dbReference>
<evidence type="ECO:0000256" key="5">
    <source>
        <dbReference type="SAM" id="MobiDB-lite"/>
    </source>
</evidence>
<evidence type="ECO:0000256" key="2">
    <source>
        <dbReference type="ARBA" id="ARBA00022703"/>
    </source>
</evidence>
<keyword evidence="3" id="KW-0832">Ubl conjugation</keyword>
<keyword evidence="4" id="KW-0175">Coiled coil</keyword>
<keyword evidence="1" id="KW-1017">Isopeptide bond</keyword>
<sequence>MPDRGFRNDMKTLKIAHFNESHPNPICEFCGEQFTSNIRLDEHKQKECTEITQPCPLVEYGCLSSVRRIELGDHYLSDIHQNAIISAVRRLSVKPAHDQSERGSTMDVDVAPNIAGSLATTTTTSETLSTSMQEVYEAINTLASGTQTLNDETLRVSSESVRLQSSVESLTQELTSLKLSIEEQGAFLDGIKPNQEILQQEVASLKQKVDDAQYVSYDGTLIWKITSFQEKMRDAQSERQTFIYSPPFYSSPSGYKMRARLYLHGDGNARRTHMSLFFVLMRGPSDAVLKFPFNYKVTFCLYDQTPQQRHIIDSFRPDIKSNSFQRPRSEMNIASGIPKFFPLAMIQQDGNPYVRDDMMFIKVMVDFGDMPKTLLPYALSLNPGLPTHIQQLFIKQETERRAQQQTQQTPTSPGTRMEVLGPPQNTDTQLIQQLVVTPIQNTNNDNNSPQQSPSPDNNGTLR</sequence>
<gene>
    <name evidence="7" type="ORF">EDS130_LOCUS1350</name>
</gene>
<dbReference type="PANTHER" id="PTHR10131:SF138">
    <property type="entry name" value="RE66324P"/>
    <property type="match status" value="1"/>
</dbReference>
<dbReference type="InterPro" id="IPR049342">
    <property type="entry name" value="TRAF1-6_MATH_dom"/>
</dbReference>
<evidence type="ECO:0000259" key="6">
    <source>
        <dbReference type="PROSITE" id="PS50144"/>
    </source>
</evidence>
<name>A0A813N929_ADIRI</name>
<dbReference type="InterPro" id="IPR008974">
    <property type="entry name" value="TRAF-like"/>
</dbReference>
<reference evidence="7" key="1">
    <citation type="submission" date="2021-02" db="EMBL/GenBank/DDBJ databases">
        <authorList>
            <person name="Nowell W R."/>
        </authorList>
    </citation>
    <scope>NUCLEOTIDE SEQUENCE</scope>
</reference>
<evidence type="ECO:0000313" key="7">
    <source>
        <dbReference type="EMBL" id="CAF0734633.1"/>
    </source>
</evidence>
<dbReference type="Pfam" id="PF21355">
    <property type="entry name" value="TRAF-mep_MATH"/>
    <property type="match status" value="1"/>
</dbReference>
<dbReference type="GO" id="GO:0009898">
    <property type="term" value="C:cytoplasmic side of plasma membrane"/>
    <property type="evidence" value="ECO:0007669"/>
    <property type="project" value="TreeGrafter"/>
</dbReference>
<evidence type="ECO:0000256" key="4">
    <source>
        <dbReference type="ARBA" id="ARBA00023054"/>
    </source>
</evidence>
<accession>A0A813N929</accession>
<organism evidence="7 8">
    <name type="scientific">Adineta ricciae</name>
    <name type="common">Rotifer</name>
    <dbReference type="NCBI Taxonomy" id="249248"/>
    <lineage>
        <taxon>Eukaryota</taxon>
        <taxon>Metazoa</taxon>
        <taxon>Spiralia</taxon>
        <taxon>Gnathifera</taxon>
        <taxon>Rotifera</taxon>
        <taxon>Eurotatoria</taxon>
        <taxon>Bdelloidea</taxon>
        <taxon>Adinetida</taxon>
        <taxon>Adinetidae</taxon>
        <taxon>Adineta</taxon>
    </lineage>
</organism>
<dbReference type="PROSITE" id="PS50144">
    <property type="entry name" value="MATH"/>
    <property type="match status" value="1"/>
</dbReference>
<dbReference type="Gene3D" id="2.60.210.10">
    <property type="entry name" value="Apoptosis, Tumor Necrosis Factor Receptor Associated Protein 2, Chain A"/>
    <property type="match status" value="1"/>
</dbReference>
<dbReference type="Proteomes" id="UP000663852">
    <property type="component" value="Unassembled WGS sequence"/>
</dbReference>
<dbReference type="SMART" id="SM00061">
    <property type="entry name" value="MATH"/>
    <property type="match status" value="1"/>
</dbReference>
<keyword evidence="2" id="KW-0053">Apoptosis</keyword>
<feature type="region of interest" description="Disordered" evidence="5">
    <location>
        <begin position="397"/>
        <end position="423"/>
    </location>
</feature>
<comment type="caution">
    <text evidence="7">The sequence shown here is derived from an EMBL/GenBank/DDBJ whole genome shotgun (WGS) entry which is preliminary data.</text>
</comment>
<protein>
    <recommendedName>
        <fullName evidence="6">MATH domain-containing protein</fullName>
    </recommendedName>
</protein>
<evidence type="ECO:0000256" key="3">
    <source>
        <dbReference type="ARBA" id="ARBA00022843"/>
    </source>
</evidence>
<dbReference type="GO" id="GO:0006915">
    <property type="term" value="P:apoptotic process"/>
    <property type="evidence" value="ECO:0007669"/>
    <property type="project" value="UniProtKB-KW"/>
</dbReference>
<evidence type="ECO:0000256" key="1">
    <source>
        <dbReference type="ARBA" id="ARBA00022499"/>
    </source>
</evidence>
<proteinExistence type="predicted"/>
<dbReference type="GO" id="GO:0043122">
    <property type="term" value="P:regulation of canonical NF-kappaB signal transduction"/>
    <property type="evidence" value="ECO:0007669"/>
    <property type="project" value="TreeGrafter"/>
</dbReference>
<evidence type="ECO:0000313" key="8">
    <source>
        <dbReference type="Proteomes" id="UP000663852"/>
    </source>
</evidence>
<dbReference type="FunFam" id="2.60.210.10:FF:000001">
    <property type="entry name" value="TNF receptor-associated factor"/>
    <property type="match status" value="1"/>
</dbReference>
<dbReference type="GO" id="GO:0005164">
    <property type="term" value="F:tumor necrosis factor receptor binding"/>
    <property type="evidence" value="ECO:0007669"/>
    <property type="project" value="TreeGrafter"/>
</dbReference>
<dbReference type="PANTHER" id="PTHR10131">
    <property type="entry name" value="TNF RECEPTOR ASSOCIATED FACTOR"/>
    <property type="match status" value="1"/>
</dbReference>